<feature type="transmembrane region" description="Helical" evidence="5">
    <location>
        <begin position="216"/>
        <end position="235"/>
    </location>
</feature>
<evidence type="ECO:0000313" key="7">
    <source>
        <dbReference type="EMBL" id="TWD84728.1"/>
    </source>
</evidence>
<evidence type="ECO:0000259" key="6">
    <source>
        <dbReference type="PROSITE" id="PS50850"/>
    </source>
</evidence>
<dbReference type="GO" id="GO:0022857">
    <property type="term" value="F:transmembrane transporter activity"/>
    <property type="evidence" value="ECO:0007669"/>
    <property type="project" value="InterPro"/>
</dbReference>
<feature type="transmembrane region" description="Helical" evidence="5">
    <location>
        <begin position="285"/>
        <end position="304"/>
    </location>
</feature>
<comment type="caution">
    <text evidence="7">The sequence shown here is derived from an EMBL/GenBank/DDBJ whole genome shotgun (WGS) entry which is preliminary data.</text>
</comment>
<evidence type="ECO:0000256" key="2">
    <source>
        <dbReference type="ARBA" id="ARBA00022692"/>
    </source>
</evidence>
<dbReference type="InterPro" id="IPR020846">
    <property type="entry name" value="MFS_dom"/>
</dbReference>
<feature type="transmembrane region" description="Helical" evidence="5">
    <location>
        <begin position="95"/>
        <end position="115"/>
    </location>
</feature>
<protein>
    <submittedName>
        <fullName evidence="7">EmrB/QacA subfamily drug resistance transporter</fullName>
    </submittedName>
</protein>
<keyword evidence="3 5" id="KW-1133">Transmembrane helix</keyword>
<dbReference type="Gene3D" id="1.20.1720.10">
    <property type="entry name" value="Multidrug resistance protein D"/>
    <property type="match status" value="1"/>
</dbReference>
<name>A0A561C0X7_9ACTN</name>
<feature type="transmembrane region" description="Helical" evidence="5">
    <location>
        <begin position="247"/>
        <end position="265"/>
    </location>
</feature>
<accession>A0A561C0X7</accession>
<feature type="transmembrane region" description="Helical" evidence="5">
    <location>
        <begin position="490"/>
        <end position="509"/>
    </location>
</feature>
<evidence type="ECO:0000256" key="4">
    <source>
        <dbReference type="ARBA" id="ARBA00023136"/>
    </source>
</evidence>
<comment type="subcellular location">
    <subcellularLocation>
        <location evidence="1">Cell membrane</location>
        <topology evidence="1">Multi-pass membrane protein</topology>
    </subcellularLocation>
</comment>
<sequence>MLLGGSPSNRAQWCGGSMTGGRTQSKGLVLTAMIFAVAMTFIDQTIVSIAVPDIQRELSLSSTGIQWVVNAYLLTLASFFAFGGRLADTAGHRKMVVLGVVVFAVASTLCGLTPTNSLAEAWIITFRAVQGIGGALMFPAALAIVVQTFPLKERGRALAAFFGAAGALTAIGPLLGGYLTEWTWRAIFWVNIPVAVVALILISLAKPATEYKAAPLDLRGLVLIVGGVGLSVFGFQQAGAWGWGSPAVWLSIAAGIVLLVVFALVELRTPEPLTQVRIFAVRPFLVENLVLALCMVAFIPVFFFASEYAQVSLGKSSSEAGLLLLYYFAGFVVAAQIGGRLLDQVGAKLPVVLGSVVAAAGYFLWANKVTDLNLGDQVWQIVLTGAGMGMMLGPANTDAVNRASRLSYGEATGITQTVRNYAASLGLAVLGTTLVNSMRGNVTESLKGQGLPPSQADQVADEIAQGHGQAPASGIPGFIRSDFAESTRTVLIIMGAAMIAAALVALVGLRRGVQTETTPSTPKSAAAES</sequence>
<dbReference type="GO" id="GO:0005886">
    <property type="term" value="C:plasma membrane"/>
    <property type="evidence" value="ECO:0007669"/>
    <property type="project" value="UniProtKB-SubCell"/>
</dbReference>
<feature type="transmembrane region" description="Helical" evidence="5">
    <location>
        <begin position="28"/>
        <end position="52"/>
    </location>
</feature>
<keyword evidence="4 5" id="KW-0472">Membrane</keyword>
<keyword evidence="8" id="KW-1185">Reference proteome</keyword>
<feature type="transmembrane region" description="Helical" evidence="5">
    <location>
        <begin position="186"/>
        <end position="204"/>
    </location>
</feature>
<feature type="transmembrane region" description="Helical" evidence="5">
    <location>
        <begin position="121"/>
        <end position="146"/>
    </location>
</feature>
<organism evidence="7 8">
    <name type="scientific">Kribbella amoyensis</name>
    <dbReference type="NCBI Taxonomy" id="996641"/>
    <lineage>
        <taxon>Bacteria</taxon>
        <taxon>Bacillati</taxon>
        <taxon>Actinomycetota</taxon>
        <taxon>Actinomycetes</taxon>
        <taxon>Propionibacteriales</taxon>
        <taxon>Kribbellaceae</taxon>
        <taxon>Kribbella</taxon>
    </lineage>
</organism>
<feature type="transmembrane region" description="Helical" evidence="5">
    <location>
        <begin position="378"/>
        <end position="395"/>
    </location>
</feature>
<dbReference type="PROSITE" id="PS50850">
    <property type="entry name" value="MFS"/>
    <property type="match status" value="1"/>
</dbReference>
<dbReference type="InterPro" id="IPR011701">
    <property type="entry name" value="MFS"/>
</dbReference>
<reference evidence="7 8" key="1">
    <citation type="submission" date="2019-06" db="EMBL/GenBank/DDBJ databases">
        <title>Sequencing the genomes of 1000 actinobacteria strains.</title>
        <authorList>
            <person name="Klenk H.-P."/>
        </authorList>
    </citation>
    <scope>NUCLEOTIDE SEQUENCE [LARGE SCALE GENOMIC DNA]</scope>
    <source>
        <strain evidence="7 8">DSM 24683</strain>
    </source>
</reference>
<evidence type="ECO:0000256" key="3">
    <source>
        <dbReference type="ARBA" id="ARBA00022989"/>
    </source>
</evidence>
<keyword evidence="2 5" id="KW-0812">Transmembrane</keyword>
<dbReference type="PANTHER" id="PTHR42718:SF49">
    <property type="entry name" value="EXPORT PROTEIN"/>
    <property type="match status" value="1"/>
</dbReference>
<dbReference type="PANTHER" id="PTHR42718">
    <property type="entry name" value="MAJOR FACILITATOR SUPERFAMILY MULTIDRUG TRANSPORTER MFSC"/>
    <property type="match status" value="1"/>
</dbReference>
<evidence type="ECO:0000256" key="5">
    <source>
        <dbReference type="SAM" id="Phobius"/>
    </source>
</evidence>
<dbReference type="Gene3D" id="1.20.1250.20">
    <property type="entry name" value="MFS general substrate transporter like domains"/>
    <property type="match status" value="1"/>
</dbReference>
<feature type="transmembrane region" description="Helical" evidence="5">
    <location>
        <begin position="64"/>
        <end position="83"/>
    </location>
</feature>
<proteinExistence type="predicted"/>
<evidence type="ECO:0000313" key="8">
    <source>
        <dbReference type="Proteomes" id="UP000318380"/>
    </source>
</evidence>
<feature type="transmembrane region" description="Helical" evidence="5">
    <location>
        <begin position="324"/>
        <end position="342"/>
    </location>
</feature>
<dbReference type="InterPro" id="IPR036259">
    <property type="entry name" value="MFS_trans_sf"/>
</dbReference>
<feature type="domain" description="Major facilitator superfamily (MFS) profile" evidence="6">
    <location>
        <begin position="29"/>
        <end position="513"/>
    </location>
</feature>
<dbReference type="EMBL" id="VIVK01000001">
    <property type="protein sequence ID" value="TWD84728.1"/>
    <property type="molecule type" value="Genomic_DNA"/>
</dbReference>
<feature type="transmembrane region" description="Helical" evidence="5">
    <location>
        <begin position="349"/>
        <end position="366"/>
    </location>
</feature>
<dbReference type="Proteomes" id="UP000318380">
    <property type="component" value="Unassembled WGS sequence"/>
</dbReference>
<dbReference type="AlphaFoldDB" id="A0A561C0X7"/>
<dbReference type="Pfam" id="PF07690">
    <property type="entry name" value="MFS_1"/>
    <property type="match status" value="1"/>
</dbReference>
<feature type="transmembrane region" description="Helical" evidence="5">
    <location>
        <begin position="158"/>
        <end position="180"/>
    </location>
</feature>
<dbReference type="CDD" id="cd17321">
    <property type="entry name" value="MFS_MMR_MDR_like"/>
    <property type="match status" value="1"/>
</dbReference>
<evidence type="ECO:0000256" key="1">
    <source>
        <dbReference type="ARBA" id="ARBA00004651"/>
    </source>
</evidence>
<dbReference type="SUPFAM" id="SSF103473">
    <property type="entry name" value="MFS general substrate transporter"/>
    <property type="match status" value="1"/>
</dbReference>
<gene>
    <name evidence="7" type="ORF">FB561_5922</name>
</gene>